<gene>
    <name evidence="3" type="ORF">KHLLAP_LOCUS13524</name>
</gene>
<dbReference type="PANTHER" id="PTHR42791">
    <property type="entry name" value="GNAT FAMILY ACETYLTRANSFERASE"/>
    <property type="match status" value="1"/>
</dbReference>
<dbReference type="PANTHER" id="PTHR42791:SF2">
    <property type="entry name" value="N-ACETYLTRANSFERASE DOMAIN-CONTAINING PROTEIN"/>
    <property type="match status" value="1"/>
</dbReference>
<dbReference type="GO" id="GO:0016747">
    <property type="term" value="F:acyltransferase activity, transferring groups other than amino-acyl groups"/>
    <property type="evidence" value="ECO:0007669"/>
    <property type="project" value="InterPro"/>
</dbReference>
<reference evidence="3" key="1">
    <citation type="submission" date="2023-10" db="EMBL/GenBank/DDBJ databases">
        <authorList>
            <person name="Hackl T."/>
        </authorList>
    </citation>
    <scope>NUCLEOTIDE SEQUENCE</scope>
</reference>
<dbReference type="Pfam" id="PF13508">
    <property type="entry name" value="Acetyltransf_7"/>
    <property type="match status" value="1"/>
</dbReference>
<dbReference type="InterPro" id="IPR016181">
    <property type="entry name" value="Acyl_CoA_acyltransferase"/>
</dbReference>
<dbReference type="InterPro" id="IPR000182">
    <property type="entry name" value="GNAT_dom"/>
</dbReference>
<evidence type="ECO:0000313" key="4">
    <source>
        <dbReference type="Proteomes" id="UP001295740"/>
    </source>
</evidence>
<evidence type="ECO:0000313" key="3">
    <source>
        <dbReference type="EMBL" id="CAJ2513056.1"/>
    </source>
</evidence>
<evidence type="ECO:0000259" key="2">
    <source>
        <dbReference type="PROSITE" id="PS51186"/>
    </source>
</evidence>
<dbReference type="InterPro" id="IPR052523">
    <property type="entry name" value="Trichothecene_AcTrans"/>
</dbReference>
<name>A0AAI8YQ83_9PEZI</name>
<dbReference type="SUPFAM" id="SSF55729">
    <property type="entry name" value="Acyl-CoA N-acyltransferases (Nat)"/>
    <property type="match status" value="1"/>
</dbReference>
<organism evidence="3 4">
    <name type="scientific">Anthostomella pinea</name>
    <dbReference type="NCBI Taxonomy" id="933095"/>
    <lineage>
        <taxon>Eukaryota</taxon>
        <taxon>Fungi</taxon>
        <taxon>Dikarya</taxon>
        <taxon>Ascomycota</taxon>
        <taxon>Pezizomycotina</taxon>
        <taxon>Sordariomycetes</taxon>
        <taxon>Xylariomycetidae</taxon>
        <taxon>Xylariales</taxon>
        <taxon>Xylariaceae</taxon>
        <taxon>Anthostomella</taxon>
    </lineage>
</organism>
<accession>A0AAI8YQ83</accession>
<dbReference type="Proteomes" id="UP001295740">
    <property type="component" value="Unassembled WGS sequence"/>
</dbReference>
<proteinExistence type="predicted"/>
<protein>
    <submittedName>
        <fullName evidence="3">Uu.00g011750.m01.CDS01</fullName>
    </submittedName>
</protein>
<dbReference type="Gene3D" id="3.40.630.30">
    <property type="match status" value="1"/>
</dbReference>
<dbReference type="PROSITE" id="PS51186">
    <property type="entry name" value="GNAT"/>
    <property type="match status" value="1"/>
</dbReference>
<feature type="domain" description="N-acetyltransferase" evidence="2">
    <location>
        <begin position="3"/>
        <end position="224"/>
    </location>
</feature>
<dbReference type="EMBL" id="CAUWAG010000020">
    <property type="protein sequence ID" value="CAJ2513056.1"/>
    <property type="molecule type" value="Genomic_DNA"/>
</dbReference>
<feature type="region of interest" description="Disordered" evidence="1">
    <location>
        <begin position="205"/>
        <end position="225"/>
    </location>
</feature>
<comment type="caution">
    <text evidence="3">The sequence shown here is derived from an EMBL/GenBank/DDBJ whole genome shotgun (WGS) entry which is preliminary data.</text>
</comment>
<dbReference type="AlphaFoldDB" id="A0AAI8YQ83"/>
<keyword evidence="4" id="KW-1185">Reference proteome</keyword>
<dbReference type="CDD" id="cd04301">
    <property type="entry name" value="NAT_SF"/>
    <property type="match status" value="1"/>
</dbReference>
<sequence length="225" mass="24934">MSYNIRPAKESDVPAICEVYFDAYGLKSKMDDETRKAIREHFLEQATTQYMYDSGSQVSVMTDSSKDEKVVALSIWIAPKHKDDAASTKAQQQSSNAATGADYEGFIDAGKASGSTNPGLAAYLESREREEEKHEEIMKGRPHWTLLLLAVRADYQGKGLGGRLMESGMELADKDGLPQFIIASPAGKRLYEKHGFETVENFEFTDSSGKEHANSAMLRTPPREP</sequence>
<evidence type="ECO:0000256" key="1">
    <source>
        <dbReference type="SAM" id="MobiDB-lite"/>
    </source>
</evidence>